<keyword evidence="4" id="KW-0597">Phosphoprotein</keyword>
<dbReference type="GO" id="GO:0005634">
    <property type="term" value="C:nucleus"/>
    <property type="evidence" value="ECO:0007669"/>
    <property type="project" value="UniProtKB-SubCell"/>
</dbReference>
<sequence>MTAVLIGDQLILEEDYDENYIPSEKEIHEYAREIGIDPDHETELLWLAREGIVAPLPPEWKPCQDLTGEIYYFNFSTGQSTWDHPCDEHYRRLVIQERDIVHHTAAAKSSEAKKDEKNKKEKKAKKGTRKKKEAVQTTKTLPSAVGISPSTVVNLAPLRGTNASGFGNSTLPLGSKRSLERLETIKSFIVVSETSDRASLKRLEPELQGSALSADNSPEPLSQQSPYDQKHVEEPSSSVDIKLSERDLDINSLSAAGLLDKYGRVETGEVAENTANRFFLTEDKDHVDEVDQPVHQQSVSHSSSLSCASLSDQHLELCSTESLGIQRLKIQSSDEDPEIQRKKDETEKAEREEWNQTTEVTEDDKKNEKVKLQVEDERRLLILDKTKTLCHVQNDLENDEEEPERKLSLEREEELSALQEHLQSTSRDEEVCYAEEYDTSLKKLRESVHEDGGIQTQGLRFMLTEDKDHADEVDQPVHQQSVSHSSSLSCASLSDQHLELCSTESLGIQRIKPVKERLIQSSDEDPEIQRKKDETEKAEREEWNQTTEVTEDDKKNEKVKLQVEDERRLLILDKTKTLCHVQNDQKNDEEEPERKLSVTIEGRLREKSDVIPKELRIPLKNEKSSECNRHYSQKLQNIERLKTKMEEKLQVERRRRLEKQRGKLNFLNLKETTSQPEQHLADYQRKLADVLQEVREEVQCDHEKQLEQLRKDHRKELDKIRHKYLEEEAAQREILLSKLQEDKACLQAYYAVQLESFKLHLNKLIQNSQFTHLRKESELQTKTDMLNPKEEELETHKSKLQTKALLQLMKERDELKMELKRIRKEKPPTHHLQSDQETDSRTKTENQLRDKRDKASDRTRRAVEAQDELESKIKLLEETCDCLSQRVSELEVGSSHQREEPKEDKEKKERAPVPPSDQRDPALNVEDLDNSPVHDCQEGQDGFRQFISAQATSIQETKRLLQRGVHQLTQRQAARPEVLLTRSSDDIICESGVTDEVLKNLLQEARNIVDLEQTVEDGTTLLPQTETLLQFMKSSVANEVEDLSRHLEKGSVMFSDPESDSSNTSGPGSHPAVPAKVEELAKSLKKISCQLNTVLGALGSVAERQQNTTQIYPTMFLSQPQHQSQHQPQPQHQHHSVSFSNPVIPQLNTFLSSPSATAARPRSVDSWLFQTKEIDTALLNPHCVLRSSEDVISKRWSQVFPGTVTHSDVSSSTQSRSNYLHTSLSSSQNPWFVAQPLNKASRKMKRSGSSSWSLEKHKGVTIRPQLTHHTSSSRSSLVQLGLDNNNEIKVYHSSGHTVK</sequence>
<feature type="region of interest" description="Disordered" evidence="18">
    <location>
        <begin position="820"/>
        <end position="867"/>
    </location>
</feature>
<evidence type="ECO:0000259" key="19">
    <source>
        <dbReference type="PROSITE" id="PS50020"/>
    </source>
</evidence>
<dbReference type="InterPro" id="IPR001202">
    <property type="entry name" value="WW_dom"/>
</dbReference>
<evidence type="ECO:0000313" key="21">
    <source>
        <dbReference type="Proteomes" id="UP000265120"/>
    </source>
</evidence>
<protein>
    <recommendedName>
        <fullName evidence="16">Centrosomal protein of 164 kDa</fullName>
    </recommendedName>
</protein>
<dbReference type="OMA" id="EEHWQAM"/>
<evidence type="ECO:0000256" key="17">
    <source>
        <dbReference type="SAM" id="Coils"/>
    </source>
</evidence>
<dbReference type="FunFam" id="3.30.1470.10:FF:000001">
    <property type="entry name" value="Centrosomal protein of 164 kDa"/>
    <property type="match status" value="1"/>
</dbReference>
<feature type="region of interest" description="Disordered" evidence="18">
    <location>
        <begin position="1244"/>
        <end position="1278"/>
    </location>
</feature>
<feature type="region of interest" description="Disordered" evidence="18">
    <location>
        <begin position="208"/>
        <end position="238"/>
    </location>
</feature>
<feature type="domain" description="WW" evidence="19">
    <location>
        <begin position="54"/>
        <end position="87"/>
    </location>
</feature>
<dbReference type="OrthoDB" id="6344460at2759"/>
<keyword evidence="7" id="KW-0498">Mitosis</keyword>
<evidence type="ECO:0000256" key="14">
    <source>
        <dbReference type="ARBA" id="ARBA00056906"/>
    </source>
</evidence>
<reference evidence="20" key="2">
    <citation type="submission" date="2025-08" db="UniProtKB">
        <authorList>
            <consortium name="Ensembl"/>
        </authorList>
    </citation>
    <scope>IDENTIFICATION</scope>
</reference>
<evidence type="ECO:0000256" key="12">
    <source>
        <dbReference type="ARBA" id="ARBA00023242"/>
    </source>
</evidence>
<keyword evidence="8" id="KW-0970">Cilium biogenesis/degradation</keyword>
<accession>A0A3P8W8Y2</accession>
<keyword evidence="11" id="KW-0206">Cytoskeleton</keyword>
<dbReference type="InterPro" id="IPR053233">
    <property type="entry name" value="ABRA-related"/>
</dbReference>
<evidence type="ECO:0000256" key="18">
    <source>
        <dbReference type="SAM" id="MobiDB-lite"/>
    </source>
</evidence>
<evidence type="ECO:0000256" key="1">
    <source>
        <dbReference type="ARBA" id="ARBA00004114"/>
    </source>
</evidence>
<evidence type="ECO:0000256" key="5">
    <source>
        <dbReference type="ARBA" id="ARBA00022618"/>
    </source>
</evidence>
<dbReference type="GO" id="GO:0097539">
    <property type="term" value="C:ciliary transition fiber"/>
    <property type="evidence" value="ECO:0007669"/>
    <property type="project" value="UniProtKB-ARBA"/>
</dbReference>
<dbReference type="Gene3D" id="3.30.1470.10">
    <property type="entry name" value="Photosystem I PsaD, reaction center subunit II"/>
    <property type="match status" value="1"/>
</dbReference>
<dbReference type="GO" id="GO:0051301">
    <property type="term" value="P:cell division"/>
    <property type="evidence" value="ECO:0007669"/>
    <property type="project" value="UniProtKB-KW"/>
</dbReference>
<comment type="function">
    <text evidence="14">Plays a role in microtubule organization and/or maintenance for the formation of primary cilia (PC), a microtubule-based structure that protrudes from the surface of epithelial cells. Plays a critical role in G2/M checkpoint and nuclear divisions. A key player in the DNA damage-activated ATR/ATM signaling cascade since it is required for the proper phosphorylation of H2AX, RPA, CHEK2 and CHEK1. Plays a critical role in chromosome segregation, acting as a mediator required for the maintenance of genomic stability through modulation of MDC1, RPA and CHEK1.</text>
</comment>
<evidence type="ECO:0000256" key="15">
    <source>
        <dbReference type="ARBA" id="ARBA00061715"/>
    </source>
</evidence>
<reference evidence="20 21" key="1">
    <citation type="journal article" date="2014" name="Nat. Genet.">
        <title>Whole-genome sequence of a flatfish provides insights into ZW sex chromosome evolution and adaptation to a benthic lifestyle.</title>
        <authorList>
            <person name="Chen S."/>
            <person name="Zhang G."/>
            <person name="Shao C."/>
            <person name="Huang Q."/>
            <person name="Liu G."/>
            <person name="Zhang P."/>
            <person name="Song W."/>
            <person name="An N."/>
            <person name="Chalopin D."/>
            <person name="Volff J.N."/>
            <person name="Hong Y."/>
            <person name="Li Q."/>
            <person name="Sha Z."/>
            <person name="Zhou H."/>
            <person name="Xie M."/>
            <person name="Yu Q."/>
            <person name="Liu Y."/>
            <person name="Xiang H."/>
            <person name="Wang N."/>
            <person name="Wu K."/>
            <person name="Yang C."/>
            <person name="Zhou Q."/>
            <person name="Liao X."/>
            <person name="Yang L."/>
            <person name="Hu Q."/>
            <person name="Zhang J."/>
            <person name="Meng L."/>
            <person name="Jin L."/>
            <person name="Tian Y."/>
            <person name="Lian J."/>
            <person name="Yang J."/>
            <person name="Miao G."/>
            <person name="Liu S."/>
            <person name="Liang Z."/>
            <person name="Yan F."/>
            <person name="Li Y."/>
            <person name="Sun B."/>
            <person name="Zhang H."/>
            <person name="Zhang J."/>
            <person name="Zhu Y."/>
            <person name="Du M."/>
            <person name="Zhao Y."/>
            <person name="Schartl M."/>
            <person name="Tang Q."/>
            <person name="Wang J."/>
        </authorList>
    </citation>
    <scope>NUCLEOTIDE SEQUENCE</scope>
</reference>
<evidence type="ECO:0000256" key="8">
    <source>
        <dbReference type="ARBA" id="ARBA00022794"/>
    </source>
</evidence>
<keyword evidence="10" id="KW-0234">DNA repair</keyword>
<feature type="region of interest" description="Disordered" evidence="18">
    <location>
        <begin position="1118"/>
        <end position="1137"/>
    </location>
</feature>
<dbReference type="PANTHER" id="PTHR21715">
    <property type="entry name" value="RH04127P"/>
    <property type="match status" value="1"/>
</dbReference>
<dbReference type="PROSITE" id="PS01159">
    <property type="entry name" value="WW_DOMAIN_1"/>
    <property type="match status" value="1"/>
</dbReference>
<keyword evidence="5" id="KW-0132">Cell division</keyword>
<dbReference type="PANTHER" id="PTHR21715:SF0">
    <property type="entry name" value="RH04127P"/>
    <property type="match status" value="1"/>
</dbReference>
<feature type="compositionally biased region" description="Basic residues" evidence="18">
    <location>
        <begin position="120"/>
        <end position="132"/>
    </location>
</feature>
<evidence type="ECO:0000256" key="13">
    <source>
        <dbReference type="ARBA" id="ARBA00023306"/>
    </source>
</evidence>
<dbReference type="GeneID" id="103378308"/>
<keyword evidence="13" id="KW-0131">Cell cycle</keyword>
<keyword evidence="9 17" id="KW-0175">Coiled coil</keyword>
<dbReference type="SMART" id="SM00456">
    <property type="entry name" value="WW"/>
    <property type="match status" value="1"/>
</dbReference>
<evidence type="ECO:0000256" key="10">
    <source>
        <dbReference type="ARBA" id="ARBA00023204"/>
    </source>
</evidence>
<evidence type="ECO:0000256" key="3">
    <source>
        <dbReference type="ARBA" id="ARBA00022490"/>
    </source>
</evidence>
<dbReference type="RefSeq" id="XP_024910713.1">
    <property type="nucleotide sequence ID" value="XM_025054945.1"/>
</dbReference>
<reference evidence="20" key="3">
    <citation type="submission" date="2025-09" db="UniProtKB">
        <authorList>
            <consortium name="Ensembl"/>
        </authorList>
    </citation>
    <scope>IDENTIFICATION</scope>
</reference>
<dbReference type="PROSITE" id="PS50020">
    <property type="entry name" value="WW_DOMAIN_2"/>
    <property type="match status" value="1"/>
</dbReference>
<dbReference type="GO" id="GO:0030030">
    <property type="term" value="P:cell projection organization"/>
    <property type="evidence" value="ECO:0007669"/>
    <property type="project" value="UniProtKB-KW"/>
</dbReference>
<comment type="subunit">
    <text evidence="15">Interacts (via N-terminus) with ATRIP. Interacts with ATM, ATR and MDC1. Interacts with XPA (via N-terminus) upon UV irradiation. Interacts with CEP83, CCDC92, TTBK2, DVL3, NPHP3 and weakly with NPHP4. Interacts with DZIP1.</text>
</comment>
<feature type="compositionally biased region" description="Polar residues" evidence="18">
    <location>
        <begin position="210"/>
        <end position="227"/>
    </location>
</feature>
<feature type="region of interest" description="Disordered" evidence="18">
    <location>
        <begin position="517"/>
        <end position="551"/>
    </location>
</feature>
<dbReference type="GeneTree" id="ENSGT00940000168481"/>
<keyword evidence="3" id="KW-0963">Cytoplasm</keyword>
<evidence type="ECO:0000256" key="11">
    <source>
        <dbReference type="ARBA" id="ARBA00023212"/>
    </source>
</evidence>
<keyword evidence="6" id="KW-0227">DNA damage</keyword>
<evidence type="ECO:0000256" key="9">
    <source>
        <dbReference type="ARBA" id="ARBA00023054"/>
    </source>
</evidence>
<dbReference type="Pfam" id="PF00397">
    <property type="entry name" value="WW"/>
    <property type="match status" value="1"/>
</dbReference>
<feature type="coiled-coil region" evidence="17">
    <location>
        <begin position="628"/>
        <end position="655"/>
    </location>
</feature>
<feature type="compositionally biased region" description="Basic and acidic residues" evidence="18">
    <location>
        <begin position="338"/>
        <end position="354"/>
    </location>
</feature>
<keyword evidence="21" id="KW-1185">Reference proteome</keyword>
<dbReference type="InterPro" id="IPR036020">
    <property type="entry name" value="WW_dom_sf"/>
</dbReference>
<evidence type="ECO:0000313" key="20">
    <source>
        <dbReference type="Ensembl" id="ENSCSEP00000023109.1"/>
    </source>
</evidence>
<dbReference type="SUPFAM" id="SSF51045">
    <property type="entry name" value="WW domain"/>
    <property type="match status" value="1"/>
</dbReference>
<feature type="compositionally biased region" description="Basic and acidic residues" evidence="18">
    <location>
        <begin position="110"/>
        <end position="119"/>
    </location>
</feature>
<organism evidence="20 21">
    <name type="scientific">Cynoglossus semilaevis</name>
    <name type="common">Tongue sole</name>
    <dbReference type="NCBI Taxonomy" id="244447"/>
    <lineage>
        <taxon>Eukaryota</taxon>
        <taxon>Metazoa</taxon>
        <taxon>Chordata</taxon>
        <taxon>Craniata</taxon>
        <taxon>Vertebrata</taxon>
        <taxon>Euteleostomi</taxon>
        <taxon>Actinopterygii</taxon>
        <taxon>Neopterygii</taxon>
        <taxon>Teleostei</taxon>
        <taxon>Neoteleostei</taxon>
        <taxon>Acanthomorphata</taxon>
        <taxon>Carangaria</taxon>
        <taxon>Pleuronectiformes</taxon>
        <taxon>Pleuronectoidei</taxon>
        <taxon>Cynoglossidae</taxon>
        <taxon>Cynoglossinae</taxon>
        <taxon>Cynoglossus</taxon>
    </lineage>
</organism>
<feature type="compositionally biased region" description="Basic and acidic residues" evidence="18">
    <location>
        <begin position="527"/>
        <end position="543"/>
    </location>
</feature>
<keyword evidence="12" id="KW-0539">Nucleus</keyword>
<evidence type="ECO:0000256" key="6">
    <source>
        <dbReference type="ARBA" id="ARBA00022763"/>
    </source>
</evidence>
<feature type="region of interest" description="Disordered" evidence="18">
    <location>
        <begin position="888"/>
        <end position="936"/>
    </location>
</feature>
<feature type="region of interest" description="Disordered" evidence="18">
    <location>
        <begin position="105"/>
        <end position="139"/>
    </location>
</feature>
<dbReference type="STRING" id="244447.ENSCSEP00000023109"/>
<feature type="coiled-coil region" evidence="17">
    <location>
        <begin position="703"/>
        <end position="730"/>
    </location>
</feature>
<evidence type="ECO:0000256" key="16">
    <source>
        <dbReference type="ARBA" id="ARBA00067900"/>
    </source>
</evidence>
<dbReference type="GO" id="GO:0005814">
    <property type="term" value="C:centriole"/>
    <property type="evidence" value="ECO:0007669"/>
    <property type="project" value="UniProtKB-SubCell"/>
</dbReference>
<proteinExistence type="predicted"/>
<feature type="compositionally biased region" description="Basic and acidic residues" evidence="18">
    <location>
        <begin position="896"/>
        <end position="911"/>
    </location>
</feature>
<evidence type="ECO:0000256" key="2">
    <source>
        <dbReference type="ARBA" id="ARBA00004123"/>
    </source>
</evidence>
<dbReference type="InParanoid" id="A0A3P8W8Y2"/>
<name>A0A3P8W8Y2_CYNSE</name>
<feature type="compositionally biased region" description="Low complexity" evidence="18">
    <location>
        <begin position="1118"/>
        <end position="1131"/>
    </location>
</feature>
<comment type="subcellular location">
    <subcellularLocation>
        <location evidence="1">Cytoplasm</location>
        <location evidence="1">Cytoskeleton</location>
        <location evidence="1">Microtubule organizing center</location>
        <location evidence="1">Centrosome</location>
        <location evidence="1">Centriole</location>
    </subcellularLocation>
    <subcellularLocation>
        <location evidence="2">Nucleus</location>
    </subcellularLocation>
</comment>
<dbReference type="GO" id="GO:0006281">
    <property type="term" value="P:DNA repair"/>
    <property type="evidence" value="ECO:0007669"/>
    <property type="project" value="UniProtKB-KW"/>
</dbReference>
<feature type="region of interest" description="Disordered" evidence="18">
    <location>
        <begin position="329"/>
        <end position="366"/>
    </location>
</feature>
<evidence type="ECO:0000256" key="4">
    <source>
        <dbReference type="ARBA" id="ARBA00022553"/>
    </source>
</evidence>
<evidence type="ECO:0000256" key="7">
    <source>
        <dbReference type="ARBA" id="ARBA00022776"/>
    </source>
</evidence>
<dbReference type="Ensembl" id="ENSCSET00000023410.1">
    <property type="protein sequence ID" value="ENSCSEP00000023109.1"/>
    <property type="gene ID" value="ENSCSEG00000014733.1"/>
</dbReference>
<dbReference type="CTD" id="22897"/>
<dbReference type="Proteomes" id="UP000265120">
    <property type="component" value="Chromosome 4"/>
</dbReference>
<dbReference type="CDD" id="cd00201">
    <property type="entry name" value="WW"/>
    <property type="match status" value="1"/>
</dbReference>
<feature type="region of interest" description="Disordered" evidence="18">
    <location>
        <begin position="1052"/>
        <end position="1073"/>
    </location>
</feature>